<dbReference type="PANTHER" id="PTHR30105">
    <property type="entry name" value="UNCHARACTERIZED YIBQ-RELATED"/>
    <property type="match status" value="1"/>
</dbReference>
<protein>
    <submittedName>
        <fullName evidence="1">Putative periplasmic protein YibQ, distant homology with nucleoside diphosphatase and polysaccharide deacetylase</fullName>
    </submittedName>
</protein>
<proteinExistence type="predicted"/>
<accession>X5MP69</accession>
<dbReference type="InterPro" id="IPR006837">
    <property type="entry name" value="Divergent_DAC"/>
</dbReference>
<dbReference type="Pfam" id="PF04748">
    <property type="entry name" value="Polysacc_deac_2"/>
    <property type="match status" value="1"/>
</dbReference>
<dbReference type="InterPro" id="IPR011330">
    <property type="entry name" value="Glyco_hydro/deAcase_b/a-brl"/>
</dbReference>
<dbReference type="GO" id="GO:0005975">
    <property type="term" value="P:carbohydrate metabolic process"/>
    <property type="evidence" value="ECO:0007669"/>
    <property type="project" value="InterPro"/>
</dbReference>
<dbReference type="PANTHER" id="PTHR30105:SF2">
    <property type="entry name" value="DIVERGENT POLYSACCHARIDE DEACETYLASE SUPERFAMILY"/>
    <property type="match status" value="1"/>
</dbReference>
<dbReference type="Proteomes" id="UP000032160">
    <property type="component" value="Chromosome I"/>
</dbReference>
<gene>
    <name evidence="1" type="ORF">BN1012_Phect2808</name>
</gene>
<dbReference type="Gene3D" id="3.20.20.370">
    <property type="entry name" value="Glycoside hydrolase/deacetylase"/>
    <property type="match status" value="1"/>
</dbReference>
<evidence type="ECO:0000313" key="1">
    <source>
        <dbReference type="EMBL" id="CDO61021.1"/>
    </source>
</evidence>
<dbReference type="HOGENOM" id="CLU_041643_5_0_5"/>
<evidence type="ECO:0000313" key="2">
    <source>
        <dbReference type="Proteomes" id="UP000032160"/>
    </source>
</evidence>
<dbReference type="CDD" id="cd10936">
    <property type="entry name" value="CE4_DAC2"/>
    <property type="match status" value="1"/>
</dbReference>
<keyword evidence="2" id="KW-1185">Reference proteome</keyword>
<dbReference type="EMBL" id="HG966617">
    <property type="protein sequence ID" value="CDO61021.1"/>
    <property type="molecule type" value="Genomic_DNA"/>
</dbReference>
<organism evidence="1 2">
    <name type="scientific">Candidatus Phaeomarinibacter ectocarpi</name>
    <dbReference type="NCBI Taxonomy" id="1458461"/>
    <lineage>
        <taxon>Bacteria</taxon>
        <taxon>Pseudomonadati</taxon>
        <taxon>Pseudomonadota</taxon>
        <taxon>Alphaproteobacteria</taxon>
        <taxon>Hyphomicrobiales</taxon>
        <taxon>Parvibaculaceae</taxon>
        <taxon>Candidatus Phaeomarinibacter</taxon>
    </lineage>
</organism>
<sequence>MTLLAASFYAPRLDVTFWLTPRDLPGDYVVAVSNPDVVPVKIADGKRALTDAPPRMVFSQIMLPAEVPPLEVAAGKTGLVPFASAPIDAGLARDNRPAIALMIDDLGVVPDRSAHALRLPTEVTLSFLPYGPVSRPLAQAAAAKGHEIFLHVPMEPRGQANPGPNALMTKDSDRQLRAKLDKQIADLADAAPLAGINNHMGSRATADRRVMDEVMRGAAERGLVFVDSITTRNSKARVAAATYDVPFIARDVFLDHGEGEDFLLAQLDELERQARTRGIAVAIAHPHSTSLEILDVWVRGLEAKGLRLVTIREAIDMQSRRSQLAMAQ</sequence>
<name>X5MP69_9HYPH</name>
<dbReference type="AlphaFoldDB" id="X5MP69"/>
<dbReference type="SUPFAM" id="SSF88713">
    <property type="entry name" value="Glycoside hydrolase/deacetylase"/>
    <property type="match status" value="1"/>
</dbReference>
<dbReference type="KEGG" id="pect:BN1012_Phect2808"/>
<reference evidence="1 2" key="1">
    <citation type="journal article" date="2014" name="Front. Genet.">
        <title>Genome and metabolic network of "Candidatus Phaeomarinobacter ectocarpi" Ec32, a new candidate genus of Alphaproteobacteria frequently associated with brown algae.</title>
        <authorList>
            <person name="Dittami S.M."/>
            <person name="Barbeyron T."/>
            <person name="Boyen C."/>
            <person name="Cambefort J."/>
            <person name="Collet G."/>
            <person name="Delage L."/>
            <person name="Gobet A."/>
            <person name="Groisillier A."/>
            <person name="Leblanc C."/>
            <person name="Michel G."/>
            <person name="Scornet D."/>
            <person name="Siegel A."/>
            <person name="Tapia J.E."/>
            <person name="Tonon T."/>
        </authorList>
    </citation>
    <scope>NUCLEOTIDE SEQUENCE [LARGE SCALE GENOMIC DNA]</scope>
    <source>
        <strain evidence="1 2">Ec32</strain>
    </source>
</reference>